<evidence type="ECO:0000313" key="3">
    <source>
        <dbReference type="Proteomes" id="UP000177515"/>
    </source>
</evidence>
<evidence type="ECO:0008006" key="4">
    <source>
        <dbReference type="Google" id="ProtNLM"/>
    </source>
</evidence>
<sequence length="94" mass="10552">MTDIACRTGFHVSTIYDKAGRPLQLLENGTASLAKYSYDRLNRRTRAKLGNSTRTELAYDNQGWLSGKSHRFTSSTEDWIEAGPNPLGDKWSAQ</sequence>
<accession>A0A1D9HXR8</accession>
<gene>
    <name evidence="2" type="ORF">BKK80_01370</name>
</gene>
<name>A0A1D9HXR8_9BURK</name>
<dbReference type="RefSeq" id="WP_071068476.1">
    <property type="nucleotide sequence ID" value="NZ_CP017754.1"/>
</dbReference>
<keyword evidence="3" id="KW-1185">Reference proteome</keyword>
<evidence type="ECO:0000313" key="2">
    <source>
        <dbReference type="EMBL" id="AOZ04641.1"/>
    </source>
</evidence>
<organism evidence="2 3">
    <name type="scientific">Cupriavidus malaysiensis</name>
    <dbReference type="NCBI Taxonomy" id="367825"/>
    <lineage>
        <taxon>Bacteria</taxon>
        <taxon>Pseudomonadati</taxon>
        <taxon>Pseudomonadota</taxon>
        <taxon>Betaproteobacteria</taxon>
        <taxon>Burkholderiales</taxon>
        <taxon>Burkholderiaceae</taxon>
        <taxon>Cupriavidus</taxon>
    </lineage>
</organism>
<evidence type="ECO:0000256" key="1">
    <source>
        <dbReference type="SAM" id="MobiDB-lite"/>
    </source>
</evidence>
<dbReference type="EMBL" id="CP017754">
    <property type="protein sequence ID" value="AOZ04641.1"/>
    <property type="molecule type" value="Genomic_DNA"/>
</dbReference>
<dbReference type="Gene3D" id="2.180.10.10">
    <property type="entry name" value="RHS repeat-associated core"/>
    <property type="match status" value="1"/>
</dbReference>
<protein>
    <recommendedName>
        <fullName evidence="4">RHS repeat protein</fullName>
    </recommendedName>
</protein>
<reference evidence="2 3" key="1">
    <citation type="submission" date="2016-10" db="EMBL/GenBank/DDBJ databases">
        <title>Complete genome sequences of three Cupriavidus strains isolated from various Malaysian environments.</title>
        <authorList>
            <person name="Abdullah A.A.-A."/>
            <person name="Shafie N.A.H."/>
            <person name="Lau N.S."/>
        </authorList>
    </citation>
    <scope>NUCLEOTIDE SEQUENCE [LARGE SCALE GENOMIC DNA]</scope>
    <source>
        <strain evidence="2 3">USMAA1020</strain>
    </source>
</reference>
<proteinExistence type="predicted"/>
<feature type="region of interest" description="Disordered" evidence="1">
    <location>
        <begin position="75"/>
        <end position="94"/>
    </location>
</feature>
<dbReference type="Proteomes" id="UP000177515">
    <property type="component" value="Chromosome 1"/>
</dbReference>